<dbReference type="AlphaFoldDB" id="A0A1W1Y089"/>
<evidence type="ECO:0000313" key="2">
    <source>
        <dbReference type="EMBL" id="SMC29535.1"/>
    </source>
</evidence>
<dbReference type="Gene3D" id="2.60.40.4150">
    <property type="entry name" value="Type VI secretion system, lipoprotein SciN"/>
    <property type="match status" value="1"/>
</dbReference>
<dbReference type="NCBIfam" id="TIGR03352">
    <property type="entry name" value="VI_chp_3"/>
    <property type="match status" value="1"/>
</dbReference>
<feature type="chain" id="PRO_5010690589" evidence="1">
    <location>
        <begin position="27"/>
        <end position="169"/>
    </location>
</feature>
<evidence type="ECO:0000256" key="1">
    <source>
        <dbReference type="SAM" id="SignalP"/>
    </source>
</evidence>
<dbReference type="Pfam" id="PF12790">
    <property type="entry name" value="T6SS-SciN"/>
    <property type="match status" value="1"/>
</dbReference>
<dbReference type="OrthoDB" id="5471061at2"/>
<evidence type="ECO:0000313" key="3">
    <source>
        <dbReference type="Proteomes" id="UP000192761"/>
    </source>
</evidence>
<dbReference type="PANTHER" id="PTHR37625">
    <property type="entry name" value="OUTER MEMBRANE LIPOPROTEIN-RELATED"/>
    <property type="match status" value="1"/>
</dbReference>
<keyword evidence="3" id="KW-1185">Reference proteome</keyword>
<reference evidence="2 3" key="1">
    <citation type="submission" date="2017-04" db="EMBL/GenBank/DDBJ databases">
        <authorList>
            <person name="Afonso C.L."/>
            <person name="Miller P.J."/>
            <person name="Scott M.A."/>
            <person name="Spackman E."/>
            <person name="Goraichik I."/>
            <person name="Dimitrov K.M."/>
            <person name="Suarez D.L."/>
            <person name="Swayne D.E."/>
        </authorList>
    </citation>
    <scope>NUCLEOTIDE SEQUENCE [LARGE SCALE GENOMIC DNA]</scope>
    <source>
        <strain evidence="2 3">DSM 23236</strain>
    </source>
</reference>
<name>A0A1W1Y089_9NEIS</name>
<dbReference type="InterPro" id="IPR017734">
    <property type="entry name" value="T6SS_SciN"/>
</dbReference>
<dbReference type="Proteomes" id="UP000192761">
    <property type="component" value="Unassembled WGS sequence"/>
</dbReference>
<dbReference type="PANTHER" id="PTHR37625:SF4">
    <property type="entry name" value="OUTER MEMBRANE LIPOPROTEIN"/>
    <property type="match status" value="1"/>
</dbReference>
<dbReference type="PROSITE" id="PS51257">
    <property type="entry name" value="PROKAR_LIPOPROTEIN"/>
    <property type="match status" value="1"/>
</dbReference>
<accession>A0A1W1Y089</accession>
<dbReference type="STRING" id="1121001.SAMN02745857_03902"/>
<organism evidence="2 3">
    <name type="scientific">Andreprevotia lacus DSM 23236</name>
    <dbReference type="NCBI Taxonomy" id="1121001"/>
    <lineage>
        <taxon>Bacteria</taxon>
        <taxon>Pseudomonadati</taxon>
        <taxon>Pseudomonadota</taxon>
        <taxon>Betaproteobacteria</taxon>
        <taxon>Neisseriales</taxon>
        <taxon>Chitinibacteraceae</taxon>
        <taxon>Andreprevotia</taxon>
    </lineage>
</organism>
<protein>
    <submittedName>
        <fullName evidence="2">Type VI secretion system protein VasD</fullName>
    </submittedName>
</protein>
<sequence>MATRGLVCFALCIPLVLLGCASTERAAAIPYQVELLADANVNPDIKNRPSPIVIRVFELRADAAFEASSFFSLQDKPEQVLGQEMIATDRIIMRPGEKKLFNRPGSVDARSIGLIAEYRDLEANRWRKVIPLPPPKQLNLYKFWQTSPDQLKVRVAIKNGGIDLLPVAK</sequence>
<proteinExistence type="predicted"/>
<gene>
    <name evidence="2" type="ORF">SAMN02745857_03902</name>
</gene>
<keyword evidence="1" id="KW-0732">Signal</keyword>
<feature type="signal peptide" evidence="1">
    <location>
        <begin position="1"/>
        <end position="26"/>
    </location>
</feature>
<dbReference type="InterPro" id="IPR038706">
    <property type="entry name" value="Type_VI_SciN-like_sf"/>
</dbReference>
<dbReference type="EMBL" id="FWXD01000036">
    <property type="protein sequence ID" value="SMC29535.1"/>
    <property type="molecule type" value="Genomic_DNA"/>
</dbReference>